<dbReference type="SUPFAM" id="SSF51445">
    <property type="entry name" value="(Trans)glycosidases"/>
    <property type="match status" value="1"/>
</dbReference>
<evidence type="ECO:0000256" key="1">
    <source>
        <dbReference type="ARBA" id="ARBA00009743"/>
    </source>
</evidence>
<comment type="similarity">
    <text evidence="1">Belongs to the glycosyl hydrolase 27 family.</text>
</comment>
<proteinExistence type="inferred from homology"/>
<evidence type="ECO:0000256" key="3">
    <source>
        <dbReference type="ARBA" id="ARBA00023295"/>
    </source>
</evidence>
<evidence type="ECO:0000256" key="4">
    <source>
        <dbReference type="SAM" id="MobiDB-lite"/>
    </source>
</evidence>
<dbReference type="Gene3D" id="3.20.20.70">
    <property type="entry name" value="Aldolase class I"/>
    <property type="match status" value="1"/>
</dbReference>
<evidence type="ECO:0008006" key="7">
    <source>
        <dbReference type="Google" id="ProtNLM"/>
    </source>
</evidence>
<comment type="caution">
    <text evidence="5">The sequence shown here is derived from an EMBL/GenBank/DDBJ whole genome shotgun (WGS) entry which is preliminary data.</text>
</comment>
<protein>
    <recommendedName>
        <fullName evidence="7">Alpha-galactosidase</fullName>
    </recommendedName>
</protein>
<keyword evidence="3" id="KW-0326">Glycosidase</keyword>
<evidence type="ECO:0000313" key="6">
    <source>
        <dbReference type="Proteomes" id="UP001157017"/>
    </source>
</evidence>
<dbReference type="PANTHER" id="PTHR11452:SF42">
    <property type="entry name" value="ALPHA-GALACTOSIDASE"/>
    <property type="match status" value="1"/>
</dbReference>
<name>A0ABQ6JIU2_9ACTN</name>
<dbReference type="InterPro" id="IPR002241">
    <property type="entry name" value="Glyco_hydro_27"/>
</dbReference>
<dbReference type="PANTHER" id="PTHR11452">
    <property type="entry name" value="ALPHA-GALACTOSIDASE/ALPHA-N-ACETYLGALACTOSAMINIDASE"/>
    <property type="match status" value="1"/>
</dbReference>
<dbReference type="EMBL" id="BSUZ01000001">
    <property type="protein sequence ID" value="GMA87466.1"/>
    <property type="molecule type" value="Genomic_DNA"/>
</dbReference>
<keyword evidence="2" id="KW-0378">Hydrolase</keyword>
<feature type="region of interest" description="Disordered" evidence="4">
    <location>
        <begin position="146"/>
        <end position="175"/>
    </location>
</feature>
<dbReference type="Pfam" id="PF16499">
    <property type="entry name" value="Melibiase_2"/>
    <property type="match status" value="1"/>
</dbReference>
<sequence>MQSSHYPGLNDENDYQWLTERNVLAQAKALARTLKPYGYDHVNIDAGWWSDFTWKPGYDAHGRQTPNAQRFPRGMAPVAADVHRLGLKAGIYLPVGLEKPAYDDGDYPIAGAPGCSTHDIVYSDKRTTNGWDNVQDRLREAVRAEVRRQPGRRDRRVGLRPAEARRRRTRLGQER</sequence>
<evidence type="ECO:0000313" key="5">
    <source>
        <dbReference type="EMBL" id="GMA87466.1"/>
    </source>
</evidence>
<feature type="compositionally biased region" description="Basic residues" evidence="4">
    <location>
        <begin position="165"/>
        <end position="175"/>
    </location>
</feature>
<dbReference type="Proteomes" id="UP001157017">
    <property type="component" value="Unassembled WGS sequence"/>
</dbReference>
<accession>A0ABQ6JIU2</accession>
<dbReference type="InterPro" id="IPR013785">
    <property type="entry name" value="Aldolase_TIM"/>
</dbReference>
<evidence type="ECO:0000256" key="2">
    <source>
        <dbReference type="ARBA" id="ARBA00022801"/>
    </source>
</evidence>
<dbReference type="InterPro" id="IPR017853">
    <property type="entry name" value="GH"/>
</dbReference>
<reference evidence="6" key="1">
    <citation type="journal article" date="2019" name="Int. J. Syst. Evol. Microbiol.">
        <title>The Global Catalogue of Microorganisms (GCM) 10K type strain sequencing project: providing services to taxonomists for standard genome sequencing and annotation.</title>
        <authorList>
            <consortium name="The Broad Institute Genomics Platform"/>
            <consortium name="The Broad Institute Genome Sequencing Center for Infectious Disease"/>
            <person name="Wu L."/>
            <person name="Ma J."/>
        </authorList>
    </citation>
    <scope>NUCLEOTIDE SEQUENCE [LARGE SCALE GENOMIC DNA]</scope>
    <source>
        <strain evidence="6">NBRC 108730</strain>
    </source>
</reference>
<gene>
    <name evidence="5" type="ORF">GCM10025868_27160</name>
</gene>
<keyword evidence="6" id="KW-1185">Reference proteome</keyword>
<organism evidence="5 6">
    <name type="scientific">Angustibacter aerolatus</name>
    <dbReference type="NCBI Taxonomy" id="1162965"/>
    <lineage>
        <taxon>Bacteria</taxon>
        <taxon>Bacillati</taxon>
        <taxon>Actinomycetota</taxon>
        <taxon>Actinomycetes</taxon>
        <taxon>Kineosporiales</taxon>
        <taxon>Kineosporiaceae</taxon>
    </lineage>
</organism>